<dbReference type="EMBL" id="JYIX01000038">
    <property type="protein sequence ID" value="KJL31965.1"/>
    <property type="molecule type" value="Genomic_DNA"/>
</dbReference>
<protein>
    <submittedName>
        <fullName evidence="2">Uncharacterized protein</fullName>
    </submittedName>
</protein>
<accession>A0A0F0LI35</accession>
<keyword evidence="1" id="KW-0812">Transmembrane</keyword>
<gene>
    <name evidence="2" type="ORF">RS86_03246</name>
</gene>
<evidence type="ECO:0000313" key="3">
    <source>
        <dbReference type="Proteomes" id="UP000033740"/>
    </source>
</evidence>
<name>A0A0F0LI35_9MICO</name>
<sequence length="129" mass="14147">MRKTRPLPSRVLRVYVCLLPLAALATFYLLVADRFTAASVRDLGHARFGLPFAWVQQDLSRYEPTSFPVTMSFQWQRAWHDPIVTSYDAVAGIADVLLVGAVLTAGGYLALPVLRALRRPGSGSSSVEA</sequence>
<proteinExistence type="predicted"/>
<keyword evidence="1" id="KW-0472">Membrane</keyword>
<dbReference type="PATRIC" id="fig|582680.6.peg.3328"/>
<reference evidence="2 3" key="1">
    <citation type="submission" date="2015-02" db="EMBL/GenBank/DDBJ databases">
        <title>Draft genome sequences of ten Microbacterium spp. with emphasis on heavy metal contaminated environments.</title>
        <authorList>
            <person name="Corretto E."/>
        </authorList>
    </citation>
    <scope>NUCLEOTIDE SEQUENCE [LARGE SCALE GENOMIC DNA]</scope>
    <source>
        <strain evidence="2 3">ARN176</strain>
    </source>
</reference>
<keyword evidence="3" id="KW-1185">Reference proteome</keyword>
<keyword evidence="1" id="KW-1133">Transmembrane helix</keyword>
<feature type="transmembrane region" description="Helical" evidence="1">
    <location>
        <begin position="89"/>
        <end position="111"/>
    </location>
</feature>
<organism evidence="2 3">
    <name type="scientific">Microbacterium azadirachtae</name>
    <dbReference type="NCBI Taxonomy" id="582680"/>
    <lineage>
        <taxon>Bacteria</taxon>
        <taxon>Bacillati</taxon>
        <taxon>Actinomycetota</taxon>
        <taxon>Actinomycetes</taxon>
        <taxon>Micrococcales</taxon>
        <taxon>Microbacteriaceae</taxon>
        <taxon>Microbacterium</taxon>
    </lineage>
</organism>
<evidence type="ECO:0000256" key="1">
    <source>
        <dbReference type="SAM" id="Phobius"/>
    </source>
</evidence>
<comment type="caution">
    <text evidence="2">The sequence shown here is derived from an EMBL/GenBank/DDBJ whole genome shotgun (WGS) entry which is preliminary data.</text>
</comment>
<dbReference type="Proteomes" id="UP000033740">
    <property type="component" value="Unassembled WGS sequence"/>
</dbReference>
<evidence type="ECO:0000313" key="2">
    <source>
        <dbReference type="EMBL" id="KJL31965.1"/>
    </source>
</evidence>
<dbReference type="STRING" id="582680.RS86_03246"/>
<feature type="transmembrane region" description="Helical" evidence="1">
    <location>
        <begin position="12"/>
        <end position="31"/>
    </location>
</feature>
<dbReference type="AlphaFoldDB" id="A0A0F0LI35"/>